<accession>A0A2P4UJ92</accession>
<comment type="caution">
    <text evidence="2">The sequence shown here is derived from an EMBL/GenBank/DDBJ whole genome shotgun (WGS) entry which is preliminary data.</text>
</comment>
<sequence>MDRHGARLNRFALALLGVVLLVLGGLGLALGSGVFGSGRSRAPVLTQGTRTFASGHGWFWWAVAVAAVVAGLLGLWWLLVQGRRDRVPELSMEPEPERGTTRLTAKAVTDALSDEIAAYPGVRGVGARIGGSSRRPRLFLTVAYARDADLAALRRRVTGEAIVRLRSALERERLPAVVRLRLVGGEETRTVL</sequence>
<dbReference type="AlphaFoldDB" id="A0A2P4UJ92"/>
<dbReference type="EMBL" id="MTBP01000002">
    <property type="protein sequence ID" value="POM25123.1"/>
    <property type="molecule type" value="Genomic_DNA"/>
</dbReference>
<organism evidence="2 3">
    <name type="scientific">Actinomadura rubteroloni</name>
    <dbReference type="NCBI Taxonomy" id="1926885"/>
    <lineage>
        <taxon>Bacteria</taxon>
        <taxon>Bacillati</taxon>
        <taxon>Actinomycetota</taxon>
        <taxon>Actinomycetes</taxon>
        <taxon>Streptosporangiales</taxon>
        <taxon>Thermomonosporaceae</taxon>
        <taxon>Actinomadura</taxon>
    </lineage>
</organism>
<evidence type="ECO:0000313" key="3">
    <source>
        <dbReference type="Proteomes" id="UP000242367"/>
    </source>
</evidence>
<evidence type="ECO:0000256" key="1">
    <source>
        <dbReference type="SAM" id="Phobius"/>
    </source>
</evidence>
<keyword evidence="3" id="KW-1185">Reference proteome</keyword>
<feature type="transmembrane region" description="Helical" evidence="1">
    <location>
        <begin position="58"/>
        <end position="80"/>
    </location>
</feature>
<name>A0A2P4UJ92_9ACTN</name>
<keyword evidence="1" id="KW-1133">Transmembrane helix</keyword>
<proteinExistence type="predicted"/>
<protein>
    <recommendedName>
        <fullName evidence="4">Alkaline shock response membrane anchor protein AmaP</fullName>
    </recommendedName>
</protein>
<dbReference type="RefSeq" id="WP_103564166.1">
    <property type="nucleotide sequence ID" value="NZ_MTBP01000002.1"/>
</dbReference>
<dbReference type="Proteomes" id="UP000242367">
    <property type="component" value="Unassembled WGS sequence"/>
</dbReference>
<reference evidence="2 3" key="1">
    <citation type="journal article" date="2017" name="Chemistry">
        <title>Isolation, Biosynthesis and Chemical Modifications of Rubterolones A-F: Rare Tropolone Alkaloids from Actinomadura sp. 5-2.</title>
        <authorList>
            <person name="Guo H."/>
            <person name="Benndorf R."/>
            <person name="Leichnitz D."/>
            <person name="Klassen J.L."/>
            <person name="Vollmers J."/>
            <person name="Gorls H."/>
            <person name="Steinacker M."/>
            <person name="Weigel C."/>
            <person name="Dahse H.M."/>
            <person name="Kaster A.K."/>
            <person name="de Beer Z.W."/>
            <person name="Poulsen M."/>
            <person name="Beemelmanns C."/>
        </authorList>
    </citation>
    <scope>NUCLEOTIDE SEQUENCE [LARGE SCALE GENOMIC DNA]</scope>
    <source>
        <strain evidence="2 3">5-2</strain>
    </source>
</reference>
<evidence type="ECO:0008006" key="4">
    <source>
        <dbReference type="Google" id="ProtNLM"/>
    </source>
</evidence>
<keyword evidence="1" id="KW-0812">Transmembrane</keyword>
<feature type="transmembrane region" description="Helical" evidence="1">
    <location>
        <begin position="12"/>
        <end position="38"/>
    </location>
</feature>
<gene>
    <name evidence="2" type="ORF">BTM25_37650</name>
</gene>
<keyword evidence="1" id="KW-0472">Membrane</keyword>
<evidence type="ECO:0000313" key="2">
    <source>
        <dbReference type="EMBL" id="POM25123.1"/>
    </source>
</evidence>